<dbReference type="OrthoDB" id="2599194at2"/>
<dbReference type="InterPro" id="IPR011463">
    <property type="entry name" value="DUF1569"/>
</dbReference>
<dbReference type="Gene3D" id="1.20.120.450">
    <property type="entry name" value="dinb family like domain"/>
    <property type="match status" value="1"/>
</dbReference>
<dbReference type="EMBL" id="MTCY01000009">
    <property type="protein sequence ID" value="OWP78597.1"/>
    <property type="molecule type" value="Genomic_DNA"/>
</dbReference>
<evidence type="ECO:0000313" key="2">
    <source>
        <dbReference type="Proteomes" id="UP000198034"/>
    </source>
</evidence>
<accession>A0A246GDZ8</accession>
<dbReference type="AlphaFoldDB" id="A0A246GDZ8"/>
<organism evidence="1 2">
    <name type="scientific">Flavobacterium columnare</name>
    <dbReference type="NCBI Taxonomy" id="996"/>
    <lineage>
        <taxon>Bacteria</taxon>
        <taxon>Pseudomonadati</taxon>
        <taxon>Bacteroidota</taxon>
        <taxon>Flavobacteriia</taxon>
        <taxon>Flavobacteriales</taxon>
        <taxon>Flavobacteriaceae</taxon>
        <taxon>Flavobacterium</taxon>
    </lineage>
</organism>
<protein>
    <recommendedName>
        <fullName evidence="3">DUF1569 domain-containing protein</fullName>
    </recommendedName>
</protein>
<proteinExistence type="predicted"/>
<gene>
    <name evidence="1" type="ORF">BWK62_04560</name>
</gene>
<comment type="caution">
    <text evidence="1">The sequence shown here is derived from an EMBL/GenBank/DDBJ whole genome shotgun (WGS) entry which is preliminary data.</text>
</comment>
<dbReference type="Pfam" id="PF07606">
    <property type="entry name" value="DUF1569"/>
    <property type="match status" value="1"/>
</dbReference>
<dbReference type="Proteomes" id="UP000198034">
    <property type="component" value="Unassembled WGS sequence"/>
</dbReference>
<name>A0A246GDZ8_9FLAO</name>
<reference evidence="1 2" key="1">
    <citation type="journal article" date="2017" name="Infect. Genet. Evol.">
        <title>Comparative genome analysis of fish pathogen Flavobacterium columnare reveals extensive sequence diversity within the species.</title>
        <authorList>
            <person name="Kayansamruaj P."/>
            <person name="Dong H.T."/>
            <person name="Hirono I."/>
            <person name="Kondo H."/>
            <person name="Senapin S."/>
            <person name="Rodkhum C."/>
        </authorList>
    </citation>
    <scope>NUCLEOTIDE SEQUENCE [LARGE SCALE GENOMIC DNA]</scope>
    <source>
        <strain evidence="1 2">1214</strain>
    </source>
</reference>
<dbReference type="InterPro" id="IPR034660">
    <property type="entry name" value="DinB/YfiT-like"/>
</dbReference>
<evidence type="ECO:0008006" key="3">
    <source>
        <dbReference type="Google" id="ProtNLM"/>
    </source>
</evidence>
<sequence>MKNIFIPSDNEELICRIEKLTPESEALWGNMSVDQMMKHCIAPIDVATGDLVLKIPFIMQLFGRIIKKKVLNNEFKHNSPTAPQFIFKEKYDFEKTKSELIKKTRKFQDGIQIIKLNTHPFWGKLSNQDWNKLQWNHLDHHLRQFGV</sequence>
<evidence type="ECO:0000313" key="1">
    <source>
        <dbReference type="EMBL" id="OWP78597.1"/>
    </source>
</evidence>